<comment type="function">
    <text evidence="4">Has an important function as a repair enzyme for proteins that have been inactivated by oxidation. Catalyzes the reversible oxidation-reduction of methionine sulfoxide in proteins to methionine.</text>
</comment>
<comment type="similarity">
    <text evidence="4">Belongs to the MsrA Met sulfoxide reductase family.</text>
</comment>
<evidence type="ECO:0000313" key="6">
    <source>
        <dbReference type="EMBL" id="QNN66298.1"/>
    </source>
</evidence>
<comment type="catalytic activity">
    <reaction evidence="3 4">
        <text>[thioredoxin]-disulfide + L-methionine + H2O = L-methionine (S)-S-oxide + [thioredoxin]-dithiol</text>
        <dbReference type="Rhea" id="RHEA:19993"/>
        <dbReference type="Rhea" id="RHEA-COMP:10698"/>
        <dbReference type="Rhea" id="RHEA-COMP:10700"/>
        <dbReference type="ChEBI" id="CHEBI:15377"/>
        <dbReference type="ChEBI" id="CHEBI:29950"/>
        <dbReference type="ChEBI" id="CHEBI:50058"/>
        <dbReference type="ChEBI" id="CHEBI:57844"/>
        <dbReference type="ChEBI" id="CHEBI:58772"/>
        <dbReference type="EC" id="1.8.4.11"/>
    </reaction>
</comment>
<dbReference type="EMBL" id="CP060717">
    <property type="protein sequence ID" value="QNN66298.1"/>
    <property type="molecule type" value="Genomic_DNA"/>
</dbReference>
<keyword evidence="7" id="KW-1185">Reference proteome</keyword>
<comment type="catalytic activity">
    <reaction evidence="2 4">
        <text>L-methionyl-[protein] + [thioredoxin]-disulfide + H2O = L-methionyl-(S)-S-oxide-[protein] + [thioredoxin]-dithiol</text>
        <dbReference type="Rhea" id="RHEA:14217"/>
        <dbReference type="Rhea" id="RHEA-COMP:10698"/>
        <dbReference type="Rhea" id="RHEA-COMP:10700"/>
        <dbReference type="Rhea" id="RHEA-COMP:12313"/>
        <dbReference type="Rhea" id="RHEA-COMP:12315"/>
        <dbReference type="ChEBI" id="CHEBI:15377"/>
        <dbReference type="ChEBI" id="CHEBI:16044"/>
        <dbReference type="ChEBI" id="CHEBI:29950"/>
        <dbReference type="ChEBI" id="CHEBI:44120"/>
        <dbReference type="ChEBI" id="CHEBI:50058"/>
        <dbReference type="EC" id="1.8.4.11"/>
    </reaction>
</comment>
<evidence type="ECO:0000256" key="4">
    <source>
        <dbReference type="HAMAP-Rule" id="MF_01401"/>
    </source>
</evidence>
<gene>
    <name evidence="4 6" type="primary">msrA</name>
    <name evidence="6" type="ORF">H9L12_11535</name>
</gene>
<feature type="domain" description="Peptide methionine sulphoxide reductase MsrA" evidence="5">
    <location>
        <begin position="4"/>
        <end position="155"/>
    </location>
</feature>
<evidence type="ECO:0000256" key="1">
    <source>
        <dbReference type="ARBA" id="ARBA00023002"/>
    </source>
</evidence>
<dbReference type="PANTHER" id="PTHR43774:SF1">
    <property type="entry name" value="PEPTIDE METHIONINE SULFOXIDE REDUCTASE MSRA 2"/>
    <property type="match status" value="1"/>
</dbReference>
<dbReference type="HAMAP" id="MF_01401">
    <property type="entry name" value="MsrA"/>
    <property type="match status" value="1"/>
</dbReference>
<dbReference type="NCBIfam" id="TIGR00401">
    <property type="entry name" value="msrA"/>
    <property type="match status" value="1"/>
</dbReference>
<organism evidence="6 7">
    <name type="scientific">Sphingomonas rhizophila</name>
    <dbReference type="NCBI Taxonomy" id="2071607"/>
    <lineage>
        <taxon>Bacteria</taxon>
        <taxon>Pseudomonadati</taxon>
        <taxon>Pseudomonadota</taxon>
        <taxon>Alphaproteobacteria</taxon>
        <taxon>Sphingomonadales</taxon>
        <taxon>Sphingomonadaceae</taxon>
        <taxon>Sphingomonas</taxon>
    </lineage>
</organism>
<proteinExistence type="inferred from homology"/>
<sequence>MEVAYFAGGCFWGVEGVFDHVRGVKSAVSGYAGGGGQRPTYESVSSGRTGHAETVRVTFDPRQVSYAQLLQIYFSVATDPTQLDRQGPDTGTQYRGALFPTTQAQARQARAYIAQLGKARVFRRPIVTKVEPLRRFTAAESYHQDFVAKNPRHPYIVVNDRPKVIALRRLFPKLYV</sequence>
<dbReference type="Pfam" id="PF01625">
    <property type="entry name" value="PMSR"/>
    <property type="match status" value="1"/>
</dbReference>
<dbReference type="InterPro" id="IPR002569">
    <property type="entry name" value="Met_Sox_Rdtase_MsrA_dom"/>
</dbReference>
<dbReference type="InterPro" id="IPR036509">
    <property type="entry name" value="Met_Sox_Rdtase_MsrA_sf"/>
</dbReference>
<dbReference type="SUPFAM" id="SSF55068">
    <property type="entry name" value="Peptide methionine sulfoxide reductase"/>
    <property type="match status" value="1"/>
</dbReference>
<dbReference type="AlphaFoldDB" id="A0A7G9SEM3"/>
<protein>
    <recommendedName>
        <fullName evidence="4">Peptide methionine sulfoxide reductase MsrA</fullName>
        <shortName evidence="4">Protein-methionine-S-oxide reductase</shortName>
        <ecNumber evidence="4">1.8.4.11</ecNumber>
    </recommendedName>
    <alternativeName>
        <fullName evidence="4">Peptide-methionine (S)-S-oxide reductase</fullName>
        <shortName evidence="4">Peptide Met(O) reductase</shortName>
    </alternativeName>
</protein>
<accession>A0A7G9SEM3</accession>
<keyword evidence="1 4" id="KW-0560">Oxidoreductase</keyword>
<dbReference type="KEGG" id="srhi:H9L12_11535"/>
<dbReference type="EC" id="1.8.4.11" evidence="4"/>
<evidence type="ECO:0000259" key="5">
    <source>
        <dbReference type="Pfam" id="PF01625"/>
    </source>
</evidence>
<dbReference type="Proteomes" id="UP000515955">
    <property type="component" value="Chromosome"/>
</dbReference>
<evidence type="ECO:0000256" key="3">
    <source>
        <dbReference type="ARBA" id="ARBA00048782"/>
    </source>
</evidence>
<dbReference type="PANTHER" id="PTHR43774">
    <property type="entry name" value="PEPTIDE METHIONINE SULFOXIDE REDUCTASE"/>
    <property type="match status" value="1"/>
</dbReference>
<evidence type="ECO:0000313" key="7">
    <source>
        <dbReference type="Proteomes" id="UP000515955"/>
    </source>
</evidence>
<evidence type="ECO:0000256" key="2">
    <source>
        <dbReference type="ARBA" id="ARBA00047806"/>
    </source>
</evidence>
<feature type="active site" evidence="4">
    <location>
        <position position="10"/>
    </location>
</feature>
<dbReference type="Gene3D" id="3.30.1060.10">
    <property type="entry name" value="Peptide methionine sulphoxide reductase MsrA"/>
    <property type="match status" value="1"/>
</dbReference>
<dbReference type="GO" id="GO:0008113">
    <property type="term" value="F:peptide-methionine (S)-S-oxide reductase activity"/>
    <property type="evidence" value="ECO:0007669"/>
    <property type="project" value="UniProtKB-UniRule"/>
</dbReference>
<name>A0A7G9SEM3_9SPHN</name>
<reference evidence="6 7" key="1">
    <citation type="submission" date="2020-08" db="EMBL/GenBank/DDBJ databases">
        <title>Genome sequence of Sphingomonas rhizophila KACC 19189T.</title>
        <authorList>
            <person name="Hyun D.-W."/>
            <person name="Bae J.-W."/>
        </authorList>
    </citation>
    <scope>NUCLEOTIDE SEQUENCE [LARGE SCALE GENOMIC DNA]</scope>
    <source>
        <strain evidence="6 7">KACC 19189</strain>
    </source>
</reference>